<evidence type="ECO:0000256" key="1">
    <source>
        <dbReference type="SAM" id="MobiDB-lite"/>
    </source>
</evidence>
<dbReference type="AlphaFoldDB" id="A0A017T971"/>
<dbReference type="InterPro" id="IPR001478">
    <property type="entry name" value="PDZ"/>
</dbReference>
<feature type="domain" description="PDZ" evidence="2">
    <location>
        <begin position="182"/>
        <end position="246"/>
    </location>
</feature>
<dbReference type="SUPFAM" id="SSF50156">
    <property type="entry name" value="PDZ domain-like"/>
    <property type="match status" value="1"/>
</dbReference>
<dbReference type="STRING" id="1192034.CAP_3282"/>
<evidence type="ECO:0000259" key="2">
    <source>
        <dbReference type="Pfam" id="PF13180"/>
    </source>
</evidence>
<protein>
    <recommendedName>
        <fullName evidence="2">PDZ domain-containing protein</fullName>
    </recommendedName>
</protein>
<gene>
    <name evidence="3" type="ORF">CAP_3282</name>
</gene>
<evidence type="ECO:0000313" key="3">
    <source>
        <dbReference type="EMBL" id="EYF05365.1"/>
    </source>
</evidence>
<dbReference type="Proteomes" id="UP000019678">
    <property type="component" value="Unassembled WGS sequence"/>
</dbReference>
<dbReference type="InterPro" id="IPR036034">
    <property type="entry name" value="PDZ_sf"/>
</dbReference>
<keyword evidence="4" id="KW-1185">Reference proteome</keyword>
<feature type="compositionally biased region" description="Polar residues" evidence="1">
    <location>
        <begin position="55"/>
        <end position="64"/>
    </location>
</feature>
<sequence length="253" mass="27458">MPRFVWRRSLDASRTPCRRCAQSLPRPHARLGGRRGTARESRRRRRHSDCLVGTESPSRASLHTPTMPRFPAPLTLLALTLLLGGCREDSGQARAQGRPPPAASPPATPPVARLRPEQRDLLAPAALGTSTSRSRAPSTAWPTAWPQPSLMAGMTPPPPPPQLWDVGDPWALSAIDTGGNGAEIRQIQTQSIALPVLELGDVILRVNDQPVADTEQLARCLRGISPGALAVLTVRRDDAIQHFLVDVPRSRSR</sequence>
<evidence type="ECO:0000313" key="4">
    <source>
        <dbReference type="Proteomes" id="UP000019678"/>
    </source>
</evidence>
<organism evidence="3 4">
    <name type="scientific">Chondromyces apiculatus DSM 436</name>
    <dbReference type="NCBI Taxonomy" id="1192034"/>
    <lineage>
        <taxon>Bacteria</taxon>
        <taxon>Pseudomonadati</taxon>
        <taxon>Myxococcota</taxon>
        <taxon>Polyangia</taxon>
        <taxon>Polyangiales</taxon>
        <taxon>Polyangiaceae</taxon>
        <taxon>Chondromyces</taxon>
    </lineage>
</organism>
<dbReference type="EMBL" id="ASRX01000024">
    <property type="protein sequence ID" value="EYF05365.1"/>
    <property type="molecule type" value="Genomic_DNA"/>
</dbReference>
<dbReference type="Gene3D" id="2.30.42.10">
    <property type="match status" value="1"/>
</dbReference>
<reference evidence="3 4" key="1">
    <citation type="submission" date="2013-05" db="EMBL/GenBank/DDBJ databases">
        <title>Genome assembly of Chondromyces apiculatus DSM 436.</title>
        <authorList>
            <person name="Sharma G."/>
            <person name="Khatri I."/>
            <person name="Kaur C."/>
            <person name="Mayilraj S."/>
            <person name="Subramanian S."/>
        </authorList>
    </citation>
    <scope>NUCLEOTIDE SEQUENCE [LARGE SCALE GENOMIC DNA]</scope>
    <source>
        <strain evidence="3 4">DSM 436</strain>
    </source>
</reference>
<proteinExistence type="predicted"/>
<feature type="region of interest" description="Disordered" evidence="1">
    <location>
        <begin position="90"/>
        <end position="112"/>
    </location>
</feature>
<feature type="compositionally biased region" description="Pro residues" evidence="1">
    <location>
        <begin position="98"/>
        <end position="109"/>
    </location>
</feature>
<comment type="caution">
    <text evidence="3">The sequence shown here is derived from an EMBL/GenBank/DDBJ whole genome shotgun (WGS) entry which is preliminary data.</text>
</comment>
<accession>A0A017T971</accession>
<name>A0A017T971_9BACT</name>
<feature type="region of interest" description="Disordered" evidence="1">
    <location>
        <begin position="17"/>
        <end position="67"/>
    </location>
</feature>
<dbReference type="Pfam" id="PF13180">
    <property type="entry name" value="PDZ_2"/>
    <property type="match status" value="1"/>
</dbReference>